<evidence type="ECO:0000256" key="1">
    <source>
        <dbReference type="SAM" id="SignalP"/>
    </source>
</evidence>
<dbReference type="SUPFAM" id="SSF47699">
    <property type="entry name" value="Bifunctional inhibitor/lipid-transfer protein/seed storage 2S albumin"/>
    <property type="match status" value="1"/>
</dbReference>
<feature type="chain" id="PRO_5047164214" evidence="1">
    <location>
        <begin position="25"/>
        <end position="145"/>
    </location>
</feature>
<organism evidence="2 3">
    <name type="scientific">Coccomyxa viridis</name>
    <dbReference type="NCBI Taxonomy" id="1274662"/>
    <lineage>
        <taxon>Eukaryota</taxon>
        <taxon>Viridiplantae</taxon>
        <taxon>Chlorophyta</taxon>
        <taxon>core chlorophytes</taxon>
        <taxon>Trebouxiophyceae</taxon>
        <taxon>Trebouxiophyceae incertae sedis</taxon>
        <taxon>Coccomyxaceae</taxon>
        <taxon>Coccomyxa</taxon>
    </lineage>
</organism>
<feature type="signal peptide" evidence="1">
    <location>
        <begin position="1"/>
        <end position="24"/>
    </location>
</feature>
<protein>
    <submittedName>
        <fullName evidence="2">G4069 protein</fullName>
    </submittedName>
</protein>
<proteinExistence type="predicted"/>
<accession>A0ABP1FPB9</accession>
<gene>
    <name evidence="2" type="primary">g4069</name>
    <name evidence="2" type="ORF">VP750_LOCUS3472</name>
</gene>
<reference evidence="2 3" key="1">
    <citation type="submission" date="2024-06" db="EMBL/GenBank/DDBJ databases">
        <authorList>
            <person name="Kraege A."/>
            <person name="Thomma B."/>
        </authorList>
    </citation>
    <scope>NUCLEOTIDE SEQUENCE [LARGE SCALE GENOMIC DNA]</scope>
</reference>
<dbReference type="Proteomes" id="UP001497392">
    <property type="component" value="Unassembled WGS sequence"/>
</dbReference>
<keyword evidence="3" id="KW-1185">Reference proteome</keyword>
<keyword evidence="1" id="KW-0732">Signal</keyword>
<evidence type="ECO:0000313" key="3">
    <source>
        <dbReference type="Proteomes" id="UP001497392"/>
    </source>
</evidence>
<name>A0ABP1FPB9_9CHLO</name>
<comment type="caution">
    <text evidence="2">The sequence shown here is derived from an EMBL/GenBank/DDBJ whole genome shotgun (WGS) entry which is preliminary data.</text>
</comment>
<dbReference type="InterPro" id="IPR036312">
    <property type="entry name" value="Bifun_inhib/LTP/seed_sf"/>
</dbReference>
<evidence type="ECO:0000313" key="2">
    <source>
        <dbReference type="EMBL" id="CAL5221813.1"/>
    </source>
</evidence>
<dbReference type="EMBL" id="CAXHTA020000005">
    <property type="protein sequence ID" value="CAL5221813.1"/>
    <property type="molecule type" value="Genomic_DNA"/>
</dbReference>
<sequence length="145" mass="14604">MQSSLVALAFVALIACAAVPSALGLPNRHLLQNPQCQTYAQGLATDCAQFLGTVQSSMNLNGASDAQLMAAIGNNKPSPTCCGDIQKVLSNGCRCDANVEALAQGLGIQPSGFFTLGRAGVLACGLPSNTDSAPNPCPPANTGGK</sequence>